<dbReference type="GO" id="GO:0005576">
    <property type="term" value="C:extracellular region"/>
    <property type="evidence" value="ECO:0007669"/>
    <property type="project" value="InterPro"/>
</dbReference>
<proteinExistence type="predicted"/>
<dbReference type="GO" id="GO:0008061">
    <property type="term" value="F:chitin binding"/>
    <property type="evidence" value="ECO:0007669"/>
    <property type="project" value="InterPro"/>
</dbReference>
<evidence type="ECO:0000313" key="4">
    <source>
        <dbReference type="Proteomes" id="UP000594262"/>
    </source>
</evidence>
<name>A0A7M5V0P2_9CNID</name>
<dbReference type="GeneID" id="136800588"/>
<feature type="domain" description="Chitin-binding type-2" evidence="2">
    <location>
        <begin position="133"/>
        <end position="182"/>
    </location>
</feature>
<dbReference type="SUPFAM" id="SSF57625">
    <property type="entry name" value="Invertebrate chitin-binding proteins"/>
    <property type="match status" value="1"/>
</dbReference>
<protein>
    <recommendedName>
        <fullName evidence="2">Chitin-binding type-2 domain-containing protein</fullName>
    </recommendedName>
</protein>
<keyword evidence="4" id="KW-1185">Reference proteome</keyword>
<accession>A0A7M5V0P2</accession>
<feature type="chain" id="PRO_5029523263" description="Chitin-binding type-2 domain-containing protein" evidence="1">
    <location>
        <begin position="17"/>
        <end position="182"/>
    </location>
</feature>
<dbReference type="InterPro" id="IPR002557">
    <property type="entry name" value="Chitin-bd_dom"/>
</dbReference>
<dbReference type="EnsemblMetazoa" id="CLYHEMT001457.1">
    <property type="protein sequence ID" value="CLYHEMP001457.1"/>
    <property type="gene ID" value="CLYHEMG001457"/>
</dbReference>
<keyword evidence="1" id="KW-0732">Signal</keyword>
<dbReference type="AlphaFoldDB" id="A0A7M5V0P2"/>
<organism evidence="3 4">
    <name type="scientific">Clytia hemisphaerica</name>
    <dbReference type="NCBI Taxonomy" id="252671"/>
    <lineage>
        <taxon>Eukaryota</taxon>
        <taxon>Metazoa</taxon>
        <taxon>Cnidaria</taxon>
        <taxon>Hydrozoa</taxon>
        <taxon>Hydroidolina</taxon>
        <taxon>Leptothecata</taxon>
        <taxon>Obeliida</taxon>
        <taxon>Clytiidae</taxon>
        <taxon>Clytia</taxon>
    </lineage>
</organism>
<evidence type="ECO:0000313" key="3">
    <source>
        <dbReference type="EnsemblMetazoa" id="CLYHEMP001457.1"/>
    </source>
</evidence>
<feature type="signal peptide" evidence="1">
    <location>
        <begin position="1"/>
        <end position="16"/>
    </location>
</feature>
<evidence type="ECO:0000256" key="1">
    <source>
        <dbReference type="SAM" id="SignalP"/>
    </source>
</evidence>
<evidence type="ECO:0000259" key="2">
    <source>
        <dbReference type="SMART" id="SM00494"/>
    </source>
</evidence>
<dbReference type="RefSeq" id="XP_066913345.1">
    <property type="nucleotide sequence ID" value="XM_067057244.1"/>
</dbReference>
<dbReference type="SMART" id="SM00494">
    <property type="entry name" value="ChtBD2"/>
    <property type="match status" value="2"/>
</dbReference>
<dbReference type="Proteomes" id="UP000594262">
    <property type="component" value="Unplaced"/>
</dbReference>
<reference evidence="3" key="1">
    <citation type="submission" date="2021-01" db="UniProtKB">
        <authorList>
            <consortium name="EnsemblMetazoa"/>
        </authorList>
    </citation>
    <scope>IDENTIFICATION</scope>
</reference>
<sequence>MKTLIILGLCCVLTQAFIEEKGNGLGPDGKPLPTEKPYTTRIIPTPPNLPCRFGLTEKVKSVCENIKIKNFKTIHPDDDHWFIFCNKEASRCQRCVGDLVFDTNCQMCLKRGEKCPAPTKAPVLRACPDDGCPFCSTLYGYEAHSNVLNYCRCVHGIGYCMLCPTGTIFDAKYKCCMTSLAE</sequence>
<feature type="domain" description="Chitin-binding type-2" evidence="2">
    <location>
        <begin position="61"/>
        <end position="117"/>
    </location>
</feature>
<dbReference type="InterPro" id="IPR036508">
    <property type="entry name" value="Chitin-bd_dom_sf"/>
</dbReference>